<comment type="caution">
    <text evidence="1">The sequence shown here is derived from an EMBL/GenBank/DDBJ whole genome shotgun (WGS) entry which is preliminary data.</text>
</comment>
<proteinExistence type="predicted"/>
<protein>
    <submittedName>
        <fullName evidence="1">Uncharacterized protein</fullName>
    </submittedName>
</protein>
<evidence type="ECO:0000313" key="2">
    <source>
        <dbReference type="Proteomes" id="UP000010523"/>
    </source>
</evidence>
<accession>I3DY17</accession>
<organism evidence="1 2">
    <name type="scientific">Bacillus methanolicus PB1</name>
    <dbReference type="NCBI Taxonomy" id="997296"/>
    <lineage>
        <taxon>Bacteria</taxon>
        <taxon>Bacillati</taxon>
        <taxon>Bacillota</taxon>
        <taxon>Bacilli</taxon>
        <taxon>Bacillales</taxon>
        <taxon>Bacillaceae</taxon>
        <taxon>Bacillus</taxon>
    </lineage>
</organism>
<name>I3DY17_BACMT</name>
<dbReference type="OrthoDB" id="9896546at2"/>
<dbReference type="Proteomes" id="UP000010523">
    <property type="component" value="Unassembled WGS sequence"/>
</dbReference>
<dbReference type="STRING" id="997296.PB1_16314"/>
<dbReference type="PATRIC" id="fig|997296.3.peg.3435"/>
<dbReference type="AlphaFoldDB" id="I3DY17"/>
<reference evidence="1 2" key="1">
    <citation type="journal article" date="2012" name="Appl. Environ. Microbiol.">
        <title>Genome Sequence of Thermotolerant Bacillus methanolicus: Features and Regulation Related to Methylotrophy and Production of L-Lysine and L-Glutamate from Methanol.</title>
        <authorList>
            <person name="Heggeset T.M."/>
            <person name="Krog A."/>
            <person name="Balzer S."/>
            <person name="Wentzel A."/>
            <person name="Ellingsen T.E."/>
            <person name="Brautaset T."/>
        </authorList>
    </citation>
    <scope>NUCLEOTIDE SEQUENCE [LARGE SCALE GENOMIC DNA]</scope>
    <source>
        <strain evidence="1 2">PB1</strain>
    </source>
</reference>
<gene>
    <name evidence="1" type="ORF">PB1_16314</name>
</gene>
<dbReference type="RefSeq" id="WP_004438581.1">
    <property type="nucleotide sequence ID" value="NZ_AFEU01000003.1"/>
</dbReference>
<keyword evidence="2" id="KW-1185">Reference proteome</keyword>
<dbReference type="EMBL" id="AFEU01000003">
    <property type="protein sequence ID" value="EIJ79138.1"/>
    <property type="molecule type" value="Genomic_DNA"/>
</dbReference>
<evidence type="ECO:0000313" key="1">
    <source>
        <dbReference type="EMBL" id="EIJ79138.1"/>
    </source>
</evidence>
<sequence length="107" mass="12943">MQLELFKEVLEDLEIEHCLCLQEMIQKHFGHRKPQRDFRITAYHIKDKKKFIARIGGSLFFCELTGNKKFPISYARKFHGGGDNLYKWIEYIDRFNNRVDLLNLSYW</sequence>